<dbReference type="GO" id="GO:0035361">
    <property type="term" value="C:Cul8-RING ubiquitin ligase complex"/>
    <property type="evidence" value="ECO:0007669"/>
    <property type="project" value="TreeGrafter"/>
</dbReference>
<dbReference type="Proteomes" id="UP000799640">
    <property type="component" value="Unassembled WGS sequence"/>
</dbReference>
<feature type="region of interest" description="Disordered" evidence="1">
    <location>
        <begin position="82"/>
        <end position="116"/>
    </location>
</feature>
<dbReference type="OrthoDB" id="2386201at2759"/>
<dbReference type="GO" id="GO:0000724">
    <property type="term" value="P:double-strand break repair via homologous recombination"/>
    <property type="evidence" value="ECO:0007669"/>
    <property type="project" value="TreeGrafter"/>
</dbReference>
<dbReference type="GO" id="GO:0031297">
    <property type="term" value="P:replication fork processing"/>
    <property type="evidence" value="ECO:0007669"/>
    <property type="project" value="InterPro"/>
</dbReference>
<dbReference type="PANTHER" id="PTHR28122">
    <property type="entry name" value="E3 UBIQUITIN-PROTEIN LIGASE SUBSTRATE RECEPTOR MMS22"/>
    <property type="match status" value="1"/>
</dbReference>
<accession>A0A6G1I5H7</accession>
<dbReference type="Pfam" id="PF09462">
    <property type="entry name" value="Mus7"/>
    <property type="match status" value="1"/>
</dbReference>
<dbReference type="PANTHER" id="PTHR28122:SF1">
    <property type="entry name" value="E3 UBIQUITIN-PROTEIN LIGASE SUBSTRATE RECEPTOR MMS22"/>
    <property type="match status" value="1"/>
</dbReference>
<dbReference type="InterPro" id="IPR019021">
    <property type="entry name" value="Mms22"/>
</dbReference>
<feature type="compositionally biased region" description="Basic residues" evidence="1">
    <location>
        <begin position="99"/>
        <end position="110"/>
    </location>
</feature>
<evidence type="ECO:0000313" key="2">
    <source>
        <dbReference type="EMBL" id="KAF2403558.1"/>
    </source>
</evidence>
<evidence type="ECO:0008006" key="4">
    <source>
        <dbReference type="Google" id="ProtNLM"/>
    </source>
</evidence>
<name>A0A6G1I5H7_9PEZI</name>
<evidence type="ECO:0000256" key="1">
    <source>
        <dbReference type="SAM" id="MobiDB-lite"/>
    </source>
</evidence>
<sequence length="1401" mass="156576">MPPPKARQPKPRVRNLFRGVQPAWRDAQLEVVETGTASRHGTSAFAQGLRQVEREYRLHSDEFRNPQLARYLQQEVEFEQHPGPTLEGNEAQNAPAPKRVAKPKPRKRPARRVDVETQEYRQPIEFNPPPADVIDIDMIDDGPEVLAGLGSFGMLYSIDFDVLPLPLGTYFHDSTFVGSGEYRNCLTMARDLDLDAGSHVAALSDLTCTWTSWNDEMATTVQHVFHNSAAHLESLGPPVGGFTDFTRPTQAIRAATLLLRKVIKLNSSWLSFSDPIDRSSCVATFLGSLEPMSVAALQLLNSCHGSDLILLGPVLHLCSLLVSLLAQLTGISQHETADSGIRTRLEQFLSVFTNSVQRFLIRNSLKSLRTFLDDNRRHSVREAGIREEQATVEAVVVLWHALQKGTQAPQTFWKGFNEETQPSVSHLHHVAGFEQVWYDIFTVLPFLEMDDGGLLEVGKRFSQSWDNWDVVKALVSRVLTLYSATSTQPGSTINNYIRATLARCHHLIQAWGWRKCDSIIGTIFDFFARNGLAPLRNENLSGSPRFLENLEQDPQLNVVSEDKSFHIFLKIIALGLKGMQGLCPDKAVRSLVWRCIPNHGRTYPKDKELKQHDLDALRNHHDLLCTLYWASPPAFRPRLQLIRNLVDHATSHREACRLNVRAWTILVRFQLSTDEPVSALEPFAEWFSDIVQQTIYQYRLARTEAESQYEAAIEESREAFSLDVLTITIGQNQAQVLGTLIDAVSGMKAAIGASKELNPVVELVRKSGISQVAAVFDVKTAKSCGLMQELLLVFEALLGGLEASRQKAAALVSNEESQDYGEWPEFDLEEVPKAAPSQSLLQFILEPLSQLLSNCFGAELPPEDSLLTSVVDTWARLACLMVKQGEKEWNSFLDSYGSSSWSQLGDTPQKRKYGPYFLSALVKYDSSALTSNHAQFISAWLVSLVERDSMLKFQHHLTSVLLNADGENCLLRNLPFAKTAKSTRYGISAAELRERRLSLISSVLENMREHYDLVSATEPSALPDLRRMYTSHLKSLMTAVKRNYLGLQNADPTKSAYTTFAQSLVSYIQQYTSDITPVDLFFTDSAAFPLPVHDPAYVVGRLKSYSTKLSEPRAVKQLAAFIQNLSERAALDSQQDNLVVQFNDAIGQTMETGDADKPTLRSVLLQTVFPPYIGLALKSATGWILATPVLHAMAHQMDNLRFSFMVMLPASVAVAQRLLAATLASLEAATELLVIHAGLFDQVHVLHILRLVLVVVRNAMYPLDYIMRRVGLNEDGKRALRALGYFKRFAVFAAQIVLGQDDAVGPALGSEELHVDAVGAYCWRELEMEVKERWRCEGGRYFVLRGGGRREVPVTLGDEEGVRKGVVEIVEEFYGTLVQELPCLDGAVQRLEGAMYWGWTL</sequence>
<protein>
    <recommendedName>
        <fullName evidence="4">Methyl methanesulfonate-sensitivity protein 22</fullName>
    </recommendedName>
</protein>
<organism evidence="2 3">
    <name type="scientific">Trichodelitschia bisporula</name>
    <dbReference type="NCBI Taxonomy" id="703511"/>
    <lineage>
        <taxon>Eukaryota</taxon>
        <taxon>Fungi</taxon>
        <taxon>Dikarya</taxon>
        <taxon>Ascomycota</taxon>
        <taxon>Pezizomycotina</taxon>
        <taxon>Dothideomycetes</taxon>
        <taxon>Dothideomycetes incertae sedis</taxon>
        <taxon>Phaeotrichales</taxon>
        <taxon>Phaeotrichaceae</taxon>
        <taxon>Trichodelitschia</taxon>
    </lineage>
</organism>
<reference evidence="2" key="1">
    <citation type="journal article" date="2020" name="Stud. Mycol.">
        <title>101 Dothideomycetes genomes: a test case for predicting lifestyles and emergence of pathogens.</title>
        <authorList>
            <person name="Haridas S."/>
            <person name="Albert R."/>
            <person name="Binder M."/>
            <person name="Bloem J."/>
            <person name="Labutti K."/>
            <person name="Salamov A."/>
            <person name="Andreopoulos B."/>
            <person name="Baker S."/>
            <person name="Barry K."/>
            <person name="Bills G."/>
            <person name="Bluhm B."/>
            <person name="Cannon C."/>
            <person name="Castanera R."/>
            <person name="Culley D."/>
            <person name="Daum C."/>
            <person name="Ezra D."/>
            <person name="Gonzalez J."/>
            <person name="Henrissat B."/>
            <person name="Kuo A."/>
            <person name="Liang C."/>
            <person name="Lipzen A."/>
            <person name="Lutzoni F."/>
            <person name="Magnuson J."/>
            <person name="Mondo S."/>
            <person name="Nolan M."/>
            <person name="Ohm R."/>
            <person name="Pangilinan J."/>
            <person name="Park H.-J."/>
            <person name="Ramirez L."/>
            <person name="Alfaro M."/>
            <person name="Sun H."/>
            <person name="Tritt A."/>
            <person name="Yoshinaga Y."/>
            <person name="Zwiers L.-H."/>
            <person name="Turgeon B."/>
            <person name="Goodwin S."/>
            <person name="Spatafora J."/>
            <person name="Crous P."/>
            <person name="Grigoriev I."/>
        </authorList>
    </citation>
    <scope>NUCLEOTIDE SEQUENCE</scope>
    <source>
        <strain evidence="2">CBS 262.69</strain>
    </source>
</reference>
<gene>
    <name evidence="2" type="ORF">EJ06DRAFT_553838</name>
</gene>
<evidence type="ECO:0000313" key="3">
    <source>
        <dbReference type="Proteomes" id="UP000799640"/>
    </source>
</evidence>
<dbReference type="GO" id="GO:0005634">
    <property type="term" value="C:nucleus"/>
    <property type="evidence" value="ECO:0007669"/>
    <property type="project" value="InterPro"/>
</dbReference>
<dbReference type="EMBL" id="ML996689">
    <property type="protein sequence ID" value="KAF2403558.1"/>
    <property type="molecule type" value="Genomic_DNA"/>
</dbReference>
<proteinExistence type="predicted"/>
<keyword evidence="3" id="KW-1185">Reference proteome</keyword>